<proteinExistence type="predicted"/>
<gene>
    <name evidence="2" type="ORF">LMG29542_06088</name>
</gene>
<evidence type="ECO:0000313" key="2">
    <source>
        <dbReference type="EMBL" id="CAB3769318.1"/>
    </source>
</evidence>
<feature type="compositionally biased region" description="Basic and acidic residues" evidence="1">
    <location>
        <begin position="1"/>
        <end position="16"/>
    </location>
</feature>
<dbReference type="EMBL" id="CADIKH010000040">
    <property type="protein sequence ID" value="CAB3769318.1"/>
    <property type="molecule type" value="Genomic_DNA"/>
</dbReference>
<accession>A0A6J5ERY1</accession>
<feature type="region of interest" description="Disordered" evidence="1">
    <location>
        <begin position="1"/>
        <end position="22"/>
    </location>
</feature>
<evidence type="ECO:0000313" key="3">
    <source>
        <dbReference type="Proteomes" id="UP000494363"/>
    </source>
</evidence>
<reference evidence="2 3" key="1">
    <citation type="submission" date="2020-04" db="EMBL/GenBank/DDBJ databases">
        <authorList>
            <person name="De Canck E."/>
        </authorList>
    </citation>
    <scope>NUCLEOTIDE SEQUENCE [LARGE SCALE GENOMIC DNA]</scope>
    <source>
        <strain evidence="2 3">LMG 29542</strain>
    </source>
</reference>
<protein>
    <submittedName>
        <fullName evidence="2">Uncharacterized protein</fullName>
    </submittedName>
</protein>
<dbReference type="AlphaFoldDB" id="A0A6J5ERY1"/>
<name>A0A6J5ERY1_9BURK</name>
<sequence>MTERMKESKPLLDHLSSRAPSSLSKLSGVIRDVGTWNLSALGFA</sequence>
<organism evidence="2 3">
    <name type="scientific">Paraburkholderia humisilvae</name>
    <dbReference type="NCBI Taxonomy" id="627669"/>
    <lineage>
        <taxon>Bacteria</taxon>
        <taxon>Pseudomonadati</taxon>
        <taxon>Pseudomonadota</taxon>
        <taxon>Betaproteobacteria</taxon>
        <taxon>Burkholderiales</taxon>
        <taxon>Burkholderiaceae</taxon>
        <taxon>Paraburkholderia</taxon>
    </lineage>
</organism>
<keyword evidence="3" id="KW-1185">Reference proteome</keyword>
<evidence type="ECO:0000256" key="1">
    <source>
        <dbReference type="SAM" id="MobiDB-lite"/>
    </source>
</evidence>
<dbReference type="Proteomes" id="UP000494363">
    <property type="component" value="Unassembled WGS sequence"/>
</dbReference>